<dbReference type="Proteomes" id="UP000027138">
    <property type="component" value="Unassembled WGS sequence"/>
</dbReference>
<dbReference type="EMBL" id="KK914632">
    <property type="protein sequence ID" value="KDP31389.1"/>
    <property type="molecule type" value="Genomic_DNA"/>
</dbReference>
<sequence>MGYCKFNRNKRTNCTAMPSRMFQFIRELNMIYAIEKPANNESLSSYVHTDMPIYKAFQFIGDSQDLKVVIDIQKKDFEHKKRKKEEIVDRKVSTKKEQESKFMAWENPVNCEGSVNSTTSESEGKEKIYFRKEMEEKDNNYHNIPEMVAFIQESNSDSLLKDIIMDDDSVDQAECSLNENYGLEQYNLSSSILNYDTESNDSIKETLERLQSIANELDFVTCDFKNEVEVEEEEEEEEEDFDERDDVWIDHTDNKIEQLIENQDFKRRDEGLVQYSAEKLVEAIQLIKELQDDCNIHQCGSKKSTEKEPADIKERNDIHQTKEEEALPNSLLSCSNEAADNNCPTNDACESEEETIISSLNSSNSAHSFAFPVLASEGAESPMWIGIVNNGKQWQATANRRHWHRPRRWRSLVCCKGNFCMKWS</sequence>
<feature type="region of interest" description="Disordered" evidence="1">
    <location>
        <begin position="300"/>
        <end position="327"/>
    </location>
</feature>
<dbReference type="KEGG" id="jcu:105640670"/>
<gene>
    <name evidence="2" type="ORF">JCGZ_11765</name>
</gene>
<dbReference type="GO" id="GO:0009786">
    <property type="term" value="P:regulation of asymmetric cell division"/>
    <property type="evidence" value="ECO:0007669"/>
    <property type="project" value="InterPro"/>
</dbReference>
<proteinExistence type="predicted"/>
<organism evidence="2 3">
    <name type="scientific">Jatropha curcas</name>
    <name type="common">Barbados nut</name>
    <dbReference type="NCBI Taxonomy" id="180498"/>
    <lineage>
        <taxon>Eukaryota</taxon>
        <taxon>Viridiplantae</taxon>
        <taxon>Streptophyta</taxon>
        <taxon>Embryophyta</taxon>
        <taxon>Tracheophyta</taxon>
        <taxon>Spermatophyta</taxon>
        <taxon>Magnoliopsida</taxon>
        <taxon>eudicotyledons</taxon>
        <taxon>Gunneridae</taxon>
        <taxon>Pentapetalae</taxon>
        <taxon>rosids</taxon>
        <taxon>fabids</taxon>
        <taxon>Malpighiales</taxon>
        <taxon>Euphorbiaceae</taxon>
        <taxon>Crotonoideae</taxon>
        <taxon>Jatropheae</taxon>
        <taxon>Jatropha</taxon>
    </lineage>
</organism>
<evidence type="ECO:0000313" key="2">
    <source>
        <dbReference type="EMBL" id="KDP31389.1"/>
    </source>
</evidence>
<evidence type="ECO:0000256" key="1">
    <source>
        <dbReference type="SAM" id="MobiDB-lite"/>
    </source>
</evidence>
<dbReference type="PANTHER" id="PTHR33914">
    <property type="entry name" value="18S PRE-RIBOSOMAL ASSEMBLY PROTEIN GAR2-LIKE PROTEIN"/>
    <property type="match status" value="1"/>
</dbReference>
<protein>
    <submittedName>
        <fullName evidence="2">Uncharacterized protein</fullName>
    </submittedName>
</protein>
<evidence type="ECO:0000313" key="3">
    <source>
        <dbReference type="Proteomes" id="UP000027138"/>
    </source>
</evidence>
<dbReference type="AlphaFoldDB" id="A0A067KHR8"/>
<reference evidence="2 3" key="1">
    <citation type="journal article" date="2014" name="PLoS ONE">
        <title>Global Analysis of Gene Expression Profiles in Physic Nut (Jatropha curcas L.) Seedlings Exposed to Salt Stress.</title>
        <authorList>
            <person name="Zhang L."/>
            <person name="Zhang C."/>
            <person name="Wu P."/>
            <person name="Chen Y."/>
            <person name="Li M."/>
            <person name="Jiang H."/>
            <person name="Wu G."/>
        </authorList>
    </citation>
    <scope>NUCLEOTIDE SEQUENCE [LARGE SCALE GENOMIC DNA]</scope>
    <source>
        <strain evidence="3">cv. GZQX0401</strain>
        <tissue evidence="2">Young leaves</tissue>
    </source>
</reference>
<accession>A0A067KHR8</accession>
<feature type="compositionally biased region" description="Basic and acidic residues" evidence="1">
    <location>
        <begin position="303"/>
        <end position="325"/>
    </location>
</feature>
<dbReference type="InterPro" id="IPR040378">
    <property type="entry name" value="BASL"/>
</dbReference>
<keyword evidence="3" id="KW-1185">Reference proteome</keyword>
<name>A0A067KHR8_JATCU</name>
<dbReference type="PANTHER" id="PTHR33914:SF2">
    <property type="entry name" value="OS02G0582100 PROTEIN"/>
    <property type="match status" value="1"/>
</dbReference>
<dbReference type="OrthoDB" id="851292at2759"/>